<name>A0ACC1D0W5_9NEOP</name>
<comment type="caution">
    <text evidence="1">The sequence shown here is derived from an EMBL/GenBank/DDBJ whole genome shotgun (WGS) entry which is preliminary data.</text>
</comment>
<dbReference type="Proteomes" id="UP000824533">
    <property type="component" value="Linkage Group LG12"/>
</dbReference>
<gene>
    <name evidence="1" type="ORF">K1T71_007515</name>
</gene>
<reference evidence="1 2" key="1">
    <citation type="journal article" date="2021" name="Front. Genet.">
        <title>Chromosome-Level Genome Assembly Reveals Significant Gene Expansion in the Toll and IMD Signaling Pathways of Dendrolimus kikuchii.</title>
        <authorList>
            <person name="Zhou J."/>
            <person name="Wu P."/>
            <person name="Xiong Z."/>
            <person name="Liu N."/>
            <person name="Zhao N."/>
            <person name="Ji M."/>
            <person name="Qiu Y."/>
            <person name="Yang B."/>
        </authorList>
    </citation>
    <scope>NUCLEOTIDE SEQUENCE [LARGE SCALE GENOMIC DNA]</scope>
    <source>
        <strain evidence="1">Ann1</strain>
    </source>
</reference>
<accession>A0ACC1D0W5</accession>
<organism evidence="1 2">
    <name type="scientific">Dendrolimus kikuchii</name>
    <dbReference type="NCBI Taxonomy" id="765133"/>
    <lineage>
        <taxon>Eukaryota</taxon>
        <taxon>Metazoa</taxon>
        <taxon>Ecdysozoa</taxon>
        <taxon>Arthropoda</taxon>
        <taxon>Hexapoda</taxon>
        <taxon>Insecta</taxon>
        <taxon>Pterygota</taxon>
        <taxon>Neoptera</taxon>
        <taxon>Endopterygota</taxon>
        <taxon>Lepidoptera</taxon>
        <taxon>Glossata</taxon>
        <taxon>Ditrysia</taxon>
        <taxon>Bombycoidea</taxon>
        <taxon>Lasiocampidae</taxon>
        <taxon>Dendrolimus</taxon>
    </lineage>
</organism>
<keyword evidence="2" id="KW-1185">Reference proteome</keyword>
<protein>
    <submittedName>
        <fullName evidence="1">Uncharacterized protein</fullName>
    </submittedName>
</protein>
<dbReference type="EMBL" id="CM034398">
    <property type="protein sequence ID" value="KAJ0177506.1"/>
    <property type="molecule type" value="Genomic_DNA"/>
</dbReference>
<evidence type="ECO:0000313" key="1">
    <source>
        <dbReference type="EMBL" id="KAJ0177506.1"/>
    </source>
</evidence>
<sequence length="110" mass="12461">MHRRRSQRARAGILRRTRRGGTSPTAHFVLLQRGSFALSEVCLGEAGEALDLRITTPDRNERTNDAEEATGALQYAISILRVRTMFKCAEPGGGLEKYYFYTLIKESWIQ</sequence>
<evidence type="ECO:0000313" key="2">
    <source>
        <dbReference type="Proteomes" id="UP000824533"/>
    </source>
</evidence>
<proteinExistence type="predicted"/>